<dbReference type="STRING" id="54.SAMN02745121_00342"/>
<feature type="region of interest" description="Disordered" evidence="1">
    <location>
        <begin position="1"/>
        <end position="44"/>
    </location>
</feature>
<evidence type="ECO:0000256" key="1">
    <source>
        <dbReference type="SAM" id="MobiDB-lite"/>
    </source>
</evidence>
<feature type="region of interest" description="Disordered" evidence="1">
    <location>
        <begin position="368"/>
        <end position="467"/>
    </location>
</feature>
<protein>
    <submittedName>
        <fullName evidence="2">Uncharacterized protein</fullName>
    </submittedName>
</protein>
<organism evidence="2 3">
    <name type="scientific">Nannocystis exedens</name>
    <dbReference type="NCBI Taxonomy" id="54"/>
    <lineage>
        <taxon>Bacteria</taxon>
        <taxon>Pseudomonadati</taxon>
        <taxon>Myxococcota</taxon>
        <taxon>Polyangia</taxon>
        <taxon>Nannocystales</taxon>
        <taxon>Nannocystaceae</taxon>
        <taxon>Nannocystis</taxon>
    </lineage>
</organism>
<feature type="compositionally biased region" description="Basic residues" evidence="1">
    <location>
        <begin position="24"/>
        <end position="36"/>
    </location>
</feature>
<name>A0A1I1T1R4_9BACT</name>
<dbReference type="EMBL" id="FOMX01000002">
    <property type="protein sequence ID" value="SFD50998.1"/>
    <property type="molecule type" value="Genomic_DNA"/>
</dbReference>
<feature type="region of interest" description="Disordered" evidence="1">
    <location>
        <begin position="232"/>
        <end position="351"/>
    </location>
</feature>
<reference evidence="3" key="1">
    <citation type="submission" date="2016-10" db="EMBL/GenBank/DDBJ databases">
        <authorList>
            <person name="Varghese N."/>
            <person name="Submissions S."/>
        </authorList>
    </citation>
    <scope>NUCLEOTIDE SEQUENCE [LARGE SCALE GENOMIC DNA]</scope>
    <source>
        <strain evidence="3">ATCC 25963</strain>
    </source>
</reference>
<sequence>MPGSAGRSSDEPARHLCPPLVKTPQHRPVRASRARHGGSSDRRDRHAIAVCSADRWPVLQPRCWPLACSGSAPRATRSSQVGVGPPQSLAHPNLSRRPTAAATEFAARASTPAIRRAADSVVAGRSRTRSALCPASPSNSRHRHVAATAALIHGANLEAAVERAVRPLQISLAPPDAHAARPPRRFASLAGPIPSLSQKTACRSIGEPRGRGAPRTCSGRLRCPVSMISPPAPAAALPRRRRDDVLGGMPSRPCDLARETPIGPRADTLPAGRHVHQDMSAARPWRSSARRQEPTLLSGRRPGDGDMSYRPRPATPLGLPCSAGAGSRRRPAEKTAPRVRSPQAQRRGERVVAVARVRHACVPSEALALPRSDPLGPKSGARMSARRARPISRPPRATSHVPEDRPARSRSARLGARGGPPSATRRRAEGRPAGTGRRISAWRRRARDAGQAGRPPAAGGPGSSVGL</sequence>
<accession>A0A1I1T1R4</accession>
<feature type="region of interest" description="Disordered" evidence="1">
    <location>
        <begin position="70"/>
        <end position="97"/>
    </location>
</feature>
<evidence type="ECO:0000313" key="3">
    <source>
        <dbReference type="Proteomes" id="UP000199400"/>
    </source>
</evidence>
<feature type="compositionally biased region" description="Low complexity" evidence="1">
    <location>
        <begin position="412"/>
        <end position="421"/>
    </location>
</feature>
<dbReference type="AlphaFoldDB" id="A0A1I1T1R4"/>
<gene>
    <name evidence="2" type="ORF">SAMN02745121_00342</name>
</gene>
<proteinExistence type="predicted"/>
<dbReference type="Proteomes" id="UP000199400">
    <property type="component" value="Unassembled WGS sequence"/>
</dbReference>
<evidence type="ECO:0000313" key="2">
    <source>
        <dbReference type="EMBL" id="SFD50998.1"/>
    </source>
</evidence>
<keyword evidence="3" id="KW-1185">Reference proteome</keyword>